<sequence length="108" mass="12510">MEIKYTLGPNCKESGCIFTKVIWLSILIRDYVCVQIVKLKEVQQGGGWSQIQWKSLSKHFHFWKSLLVKQFRNVPEMSHIGTPSEGKPLQHLQWKDYTGVIHIKGLSV</sequence>
<evidence type="ECO:0000313" key="2">
    <source>
        <dbReference type="Proteomes" id="UP000824782"/>
    </source>
</evidence>
<name>A0AAV6YNY4_ENGPU</name>
<gene>
    <name evidence="1" type="ORF">GDO81_021694</name>
</gene>
<organism evidence="1 2">
    <name type="scientific">Engystomops pustulosus</name>
    <name type="common">Tungara frog</name>
    <name type="synonym">Physalaemus pustulosus</name>
    <dbReference type="NCBI Taxonomy" id="76066"/>
    <lineage>
        <taxon>Eukaryota</taxon>
        <taxon>Metazoa</taxon>
        <taxon>Chordata</taxon>
        <taxon>Craniata</taxon>
        <taxon>Vertebrata</taxon>
        <taxon>Euteleostomi</taxon>
        <taxon>Amphibia</taxon>
        <taxon>Batrachia</taxon>
        <taxon>Anura</taxon>
        <taxon>Neobatrachia</taxon>
        <taxon>Hyloidea</taxon>
        <taxon>Leptodactylidae</taxon>
        <taxon>Leiuperinae</taxon>
        <taxon>Engystomops</taxon>
    </lineage>
</organism>
<evidence type="ECO:0000313" key="1">
    <source>
        <dbReference type="EMBL" id="KAG8538962.1"/>
    </source>
</evidence>
<keyword evidence="2" id="KW-1185">Reference proteome</keyword>
<reference evidence="1" key="1">
    <citation type="thesis" date="2020" institute="ProQuest LLC" country="789 East Eisenhower Parkway, Ann Arbor, MI, USA">
        <title>Comparative Genomics and Chromosome Evolution.</title>
        <authorList>
            <person name="Mudd A.B."/>
        </authorList>
    </citation>
    <scope>NUCLEOTIDE SEQUENCE</scope>
    <source>
        <strain evidence="1">237g6f4</strain>
        <tissue evidence="1">Blood</tissue>
    </source>
</reference>
<dbReference type="Proteomes" id="UP000824782">
    <property type="component" value="Unassembled WGS sequence"/>
</dbReference>
<protein>
    <submittedName>
        <fullName evidence="1">Uncharacterized protein</fullName>
    </submittedName>
</protein>
<dbReference type="EMBL" id="WNYA01017333">
    <property type="protein sequence ID" value="KAG8538962.1"/>
    <property type="molecule type" value="Genomic_DNA"/>
</dbReference>
<dbReference type="AlphaFoldDB" id="A0AAV6YNY4"/>
<proteinExistence type="predicted"/>
<accession>A0AAV6YNY4</accession>
<comment type="caution">
    <text evidence="1">The sequence shown here is derived from an EMBL/GenBank/DDBJ whole genome shotgun (WGS) entry which is preliminary data.</text>
</comment>